<dbReference type="InterPro" id="IPR051972">
    <property type="entry name" value="Glutamate-rich_WD_repeat"/>
</dbReference>
<dbReference type="Gene3D" id="2.130.10.10">
    <property type="entry name" value="YVTN repeat-like/Quinoprotein amine dehydrogenase"/>
    <property type="match status" value="1"/>
</dbReference>
<accession>A0A830CKR9</accession>
<feature type="compositionally biased region" description="Acidic residues" evidence="2">
    <location>
        <begin position="60"/>
        <end position="74"/>
    </location>
</feature>
<dbReference type="EMBL" id="BMAC01000669">
    <property type="protein sequence ID" value="GFQ01258.1"/>
    <property type="molecule type" value="Genomic_DNA"/>
</dbReference>
<dbReference type="Pfam" id="PF00400">
    <property type="entry name" value="WD40"/>
    <property type="match status" value="2"/>
</dbReference>
<gene>
    <name evidence="3" type="ORF">PHJA_002269700</name>
</gene>
<reference evidence="3" key="1">
    <citation type="submission" date="2020-07" db="EMBL/GenBank/DDBJ databases">
        <title>Ethylene signaling mediates host invasion by parasitic plants.</title>
        <authorList>
            <person name="Yoshida S."/>
        </authorList>
    </citation>
    <scope>NUCLEOTIDE SEQUENCE</scope>
    <source>
        <strain evidence="3">Okayama</strain>
    </source>
</reference>
<dbReference type="AlphaFoldDB" id="A0A830CKR9"/>
<dbReference type="SUPFAM" id="SSF50978">
    <property type="entry name" value="WD40 repeat-like"/>
    <property type="match status" value="1"/>
</dbReference>
<dbReference type="GO" id="GO:0042254">
    <property type="term" value="P:ribosome biogenesis"/>
    <property type="evidence" value="ECO:0007669"/>
    <property type="project" value="TreeGrafter"/>
</dbReference>
<feature type="non-terminal residue" evidence="3">
    <location>
        <position position="1"/>
    </location>
</feature>
<feature type="repeat" description="WD" evidence="1">
    <location>
        <begin position="236"/>
        <end position="271"/>
    </location>
</feature>
<keyword evidence="1" id="KW-0853">WD repeat</keyword>
<dbReference type="SMART" id="SM00320">
    <property type="entry name" value="WD40"/>
    <property type="match status" value="3"/>
</dbReference>
<dbReference type="PROSITE" id="PS50294">
    <property type="entry name" value="WD_REPEATS_REGION"/>
    <property type="match status" value="1"/>
</dbReference>
<dbReference type="GO" id="GO:0005730">
    <property type="term" value="C:nucleolus"/>
    <property type="evidence" value="ECO:0007669"/>
    <property type="project" value="TreeGrafter"/>
</dbReference>
<dbReference type="PANTHER" id="PTHR45903">
    <property type="entry name" value="GLUTAMATE-RICH WD REPEAT-CONTAINING PROTEIN 1"/>
    <property type="match status" value="1"/>
</dbReference>
<dbReference type="InterPro" id="IPR015943">
    <property type="entry name" value="WD40/YVTN_repeat-like_dom_sf"/>
</dbReference>
<dbReference type="InterPro" id="IPR001680">
    <property type="entry name" value="WD40_rpt"/>
</dbReference>
<feature type="repeat" description="WD" evidence="1">
    <location>
        <begin position="192"/>
        <end position="234"/>
    </location>
</feature>
<feature type="region of interest" description="Disordered" evidence="2">
    <location>
        <begin position="50"/>
        <end position="77"/>
    </location>
</feature>
<dbReference type="Proteomes" id="UP000653305">
    <property type="component" value="Unassembled WGS sequence"/>
</dbReference>
<evidence type="ECO:0000313" key="4">
    <source>
        <dbReference type="Proteomes" id="UP000653305"/>
    </source>
</evidence>
<evidence type="ECO:0000256" key="1">
    <source>
        <dbReference type="PROSITE-ProRule" id="PRU00221"/>
    </source>
</evidence>
<name>A0A830CKR9_9LAMI</name>
<feature type="compositionally biased region" description="Basic and acidic residues" evidence="2">
    <location>
        <begin position="50"/>
        <end position="59"/>
    </location>
</feature>
<evidence type="ECO:0000313" key="3">
    <source>
        <dbReference type="EMBL" id="GFQ01258.1"/>
    </source>
</evidence>
<proteinExistence type="predicted"/>
<sequence length="355" mass="38873">SFDILRDSLGLVRTEFPHTAYCVAGTQAEKSSWNSIGIFKISNISGKRRDLVPKNKNEDGTDMDSDSSDSDEDGAGSSPVLQLHLCKVSHEGGVNRIRAMQQNPHICASWSEKGLVQAEAGLGGSTMSNQAPIVKFARHKDEGYAIDWSPLVAGRLMAGTSRITHIAGDCKNCIHLWEPASESSWNIDPNPFIGHTASIFVLQWSPTEQFLFASCSVDGNIAIWDIRMGKSPVVSIKAHKANVNVITWNSLASCMLASGSDDGTISIRDLRLLKEGDAVVAHFDYHMHPITSIEWSPHEASTLAVTSSGNQLTVWDLSLERDEEEEAEFKAKTKEQVNAPSNLHPQLLFVHQVNL</sequence>
<evidence type="ECO:0000256" key="2">
    <source>
        <dbReference type="SAM" id="MobiDB-lite"/>
    </source>
</evidence>
<dbReference type="PANTHER" id="PTHR45903:SF1">
    <property type="entry name" value="GLUTAMATE-RICH WD REPEAT-CONTAINING PROTEIN 1"/>
    <property type="match status" value="1"/>
</dbReference>
<dbReference type="OrthoDB" id="2161379at2759"/>
<dbReference type="PROSITE" id="PS50082">
    <property type="entry name" value="WD_REPEATS_2"/>
    <property type="match status" value="3"/>
</dbReference>
<comment type="caution">
    <text evidence="3">The sequence shown here is derived from an EMBL/GenBank/DDBJ whole genome shotgun (WGS) entry which is preliminary data.</text>
</comment>
<dbReference type="InterPro" id="IPR036322">
    <property type="entry name" value="WD40_repeat_dom_sf"/>
</dbReference>
<protein>
    <submittedName>
        <fullName evidence="3">Glutamate-rich WD repeat-containing protein 1</fullName>
    </submittedName>
</protein>
<keyword evidence="4" id="KW-1185">Reference proteome</keyword>
<organism evidence="3 4">
    <name type="scientific">Phtheirospermum japonicum</name>
    <dbReference type="NCBI Taxonomy" id="374723"/>
    <lineage>
        <taxon>Eukaryota</taxon>
        <taxon>Viridiplantae</taxon>
        <taxon>Streptophyta</taxon>
        <taxon>Embryophyta</taxon>
        <taxon>Tracheophyta</taxon>
        <taxon>Spermatophyta</taxon>
        <taxon>Magnoliopsida</taxon>
        <taxon>eudicotyledons</taxon>
        <taxon>Gunneridae</taxon>
        <taxon>Pentapetalae</taxon>
        <taxon>asterids</taxon>
        <taxon>lamiids</taxon>
        <taxon>Lamiales</taxon>
        <taxon>Orobanchaceae</taxon>
        <taxon>Orobanchaceae incertae sedis</taxon>
        <taxon>Phtheirospermum</taxon>
    </lineage>
</organism>
<feature type="repeat" description="WD" evidence="1">
    <location>
        <begin position="283"/>
        <end position="325"/>
    </location>
</feature>